<reference evidence="1" key="1">
    <citation type="submission" date="2022-08" db="EMBL/GenBank/DDBJ databases">
        <title>Polycladomyces zharkentsis sp. nov., a novel thermophilic CMC and starch-degrading bacterium isolated from a geothermal spring in Kazakhstan.</title>
        <authorList>
            <person name="Mashzhan A."/>
            <person name="Kistaubaeva A."/>
            <person name="Javier-Lopez R."/>
            <person name="Birkeland N.-K."/>
        </authorList>
    </citation>
    <scope>NUCLEOTIDE SEQUENCE</scope>
    <source>
        <strain evidence="1">KSR 13</strain>
    </source>
</reference>
<dbReference type="RefSeq" id="WP_301237755.1">
    <property type="nucleotide sequence ID" value="NZ_JANRHH010000019.1"/>
</dbReference>
<keyword evidence="2" id="KW-1185">Reference proteome</keyword>
<gene>
    <name evidence="1" type="ORF">NWF35_03835</name>
</gene>
<dbReference type="Gene3D" id="3.40.50.300">
    <property type="entry name" value="P-loop containing nucleotide triphosphate hydrolases"/>
    <property type="match status" value="1"/>
</dbReference>
<dbReference type="InterPro" id="IPR027417">
    <property type="entry name" value="P-loop_NTPase"/>
</dbReference>
<proteinExistence type="predicted"/>
<comment type="caution">
    <text evidence="1">The sequence shown here is derived from an EMBL/GenBank/DDBJ whole genome shotgun (WGS) entry which is preliminary data.</text>
</comment>
<dbReference type="EMBL" id="JANRHH010000019">
    <property type="protein sequence ID" value="MDN4593039.1"/>
    <property type="molecule type" value="Genomic_DNA"/>
</dbReference>
<dbReference type="Proteomes" id="UP001174196">
    <property type="component" value="Unassembled WGS sequence"/>
</dbReference>
<evidence type="ECO:0000313" key="1">
    <source>
        <dbReference type="EMBL" id="MDN4593039.1"/>
    </source>
</evidence>
<organism evidence="1 2">
    <name type="scientific">Polycladomyces subterraneus</name>
    <dbReference type="NCBI Taxonomy" id="1016997"/>
    <lineage>
        <taxon>Bacteria</taxon>
        <taxon>Bacillati</taxon>
        <taxon>Bacillota</taxon>
        <taxon>Bacilli</taxon>
        <taxon>Bacillales</taxon>
        <taxon>Thermoactinomycetaceae</taxon>
        <taxon>Polycladomyces</taxon>
    </lineage>
</organism>
<protein>
    <submittedName>
        <fullName evidence="1">Uncharacterized protein</fullName>
    </submittedName>
</protein>
<sequence>MEWTLDVRRYEGHIVLIDILGLSNFNIKTTVGHLIHVYHNTAKQRPIGSKIHLMMINEAHLVQVPVLAKIIAEDRKFGFGLGLITQEQQFTDPKLKHAIKSSMGTILSCAQMAGAKNVEEMTSGHLEASFLSRLRERNVAVFTRT</sequence>
<name>A0ABT8ILH4_9BACL</name>
<accession>A0ABT8ILH4</accession>
<evidence type="ECO:0000313" key="2">
    <source>
        <dbReference type="Proteomes" id="UP001174196"/>
    </source>
</evidence>